<keyword evidence="6" id="KW-1185">Reference proteome</keyword>
<dbReference type="InterPro" id="IPR050832">
    <property type="entry name" value="Bact_Acetyltransf"/>
</dbReference>
<evidence type="ECO:0000313" key="6">
    <source>
        <dbReference type="Proteomes" id="UP001555826"/>
    </source>
</evidence>
<organism evidence="5 6">
    <name type="scientific">Kineococcus endophyticus</name>
    <dbReference type="NCBI Taxonomy" id="1181883"/>
    <lineage>
        <taxon>Bacteria</taxon>
        <taxon>Bacillati</taxon>
        <taxon>Actinomycetota</taxon>
        <taxon>Actinomycetes</taxon>
        <taxon>Kineosporiales</taxon>
        <taxon>Kineosporiaceae</taxon>
        <taxon>Kineococcus</taxon>
    </lineage>
</organism>
<dbReference type="PANTHER" id="PTHR43877">
    <property type="entry name" value="AMINOALKYLPHOSPHONATE N-ACETYLTRANSFERASE-RELATED-RELATED"/>
    <property type="match status" value="1"/>
</dbReference>
<gene>
    <name evidence="5" type="ORF">AB1207_03250</name>
</gene>
<keyword evidence="1 5" id="KW-0808">Transferase</keyword>
<evidence type="ECO:0000256" key="3">
    <source>
        <dbReference type="SAM" id="MobiDB-lite"/>
    </source>
</evidence>
<feature type="domain" description="N-acetyltransferase" evidence="4">
    <location>
        <begin position="155"/>
        <end position="283"/>
    </location>
</feature>
<dbReference type="Proteomes" id="UP001555826">
    <property type="component" value="Unassembled WGS sequence"/>
</dbReference>
<dbReference type="InterPro" id="IPR016181">
    <property type="entry name" value="Acyl_CoA_acyltransferase"/>
</dbReference>
<evidence type="ECO:0000256" key="2">
    <source>
        <dbReference type="ARBA" id="ARBA00023315"/>
    </source>
</evidence>
<dbReference type="SUPFAM" id="SSF55729">
    <property type="entry name" value="Acyl-CoA N-acyltransferases (Nat)"/>
    <property type="match status" value="2"/>
</dbReference>
<dbReference type="PROSITE" id="PS51186">
    <property type="entry name" value="GNAT"/>
    <property type="match status" value="2"/>
</dbReference>
<evidence type="ECO:0000256" key="1">
    <source>
        <dbReference type="ARBA" id="ARBA00022679"/>
    </source>
</evidence>
<reference evidence="5 6" key="1">
    <citation type="submission" date="2024-07" db="EMBL/GenBank/DDBJ databases">
        <authorList>
            <person name="Thanompreechachai J."/>
            <person name="Duangmal K."/>
        </authorList>
    </citation>
    <scope>NUCLEOTIDE SEQUENCE [LARGE SCALE GENOMIC DNA]</scope>
    <source>
        <strain evidence="5 6">KCTC 19886</strain>
    </source>
</reference>
<dbReference type="PANTHER" id="PTHR43877:SF2">
    <property type="entry name" value="AMINOALKYLPHOSPHONATE N-ACETYLTRANSFERASE-RELATED"/>
    <property type="match status" value="1"/>
</dbReference>
<dbReference type="InterPro" id="IPR000182">
    <property type="entry name" value="GNAT_dom"/>
</dbReference>
<dbReference type="Gene3D" id="3.40.630.30">
    <property type="match status" value="1"/>
</dbReference>
<evidence type="ECO:0000313" key="5">
    <source>
        <dbReference type="EMBL" id="MEW9263753.1"/>
    </source>
</evidence>
<sequence length="283" mass="30346">MLRARTHLTPDDLSAVADLERRVVAHDGGRLKIEWEDLRARASDPGDGPTTDLLWTTPDGRADGYVGFDSWDGRTVELVGMVDPDARGRGIGAALLGAAVQVCRDRGFAQALLIVPRPSEAGHHLARRLGAPLEHSEHALRLDTPPPPAEEDPRTTLRAATTTDLDVLAELLTAAFGQAPTHLAASFAAGDTLAVEHDGAVVGTLRRPRDGSSGGIYGFAVAPEFQGRGIGRDVLRRVSRAFFDEGATSVRLEVAVGNDRALGLYTSVGFRRVQTEDYYDLPL</sequence>
<dbReference type="GO" id="GO:0016746">
    <property type="term" value="F:acyltransferase activity"/>
    <property type="evidence" value="ECO:0007669"/>
    <property type="project" value="UniProtKB-KW"/>
</dbReference>
<evidence type="ECO:0000259" key="4">
    <source>
        <dbReference type="PROSITE" id="PS51186"/>
    </source>
</evidence>
<protein>
    <submittedName>
        <fullName evidence="5">GNAT family N-acetyltransferase</fullName>
        <ecNumber evidence="5">2.3.1.-</ecNumber>
    </submittedName>
</protein>
<feature type="region of interest" description="Disordered" evidence="3">
    <location>
        <begin position="134"/>
        <end position="154"/>
    </location>
</feature>
<dbReference type="Pfam" id="PF00583">
    <property type="entry name" value="Acetyltransf_1"/>
    <property type="match status" value="2"/>
</dbReference>
<accession>A0ABV3P2V3</accession>
<dbReference type="EC" id="2.3.1.-" evidence="5"/>
<dbReference type="RefSeq" id="WP_367636347.1">
    <property type="nucleotide sequence ID" value="NZ_JBFNQN010000002.1"/>
</dbReference>
<keyword evidence="2 5" id="KW-0012">Acyltransferase</keyword>
<dbReference type="CDD" id="cd04301">
    <property type="entry name" value="NAT_SF"/>
    <property type="match status" value="2"/>
</dbReference>
<name>A0ABV3P2V3_9ACTN</name>
<proteinExistence type="predicted"/>
<dbReference type="EMBL" id="JBFNQN010000002">
    <property type="protein sequence ID" value="MEW9263753.1"/>
    <property type="molecule type" value="Genomic_DNA"/>
</dbReference>
<comment type="caution">
    <text evidence="5">The sequence shown here is derived from an EMBL/GenBank/DDBJ whole genome shotgun (WGS) entry which is preliminary data.</text>
</comment>
<feature type="domain" description="N-acetyltransferase" evidence="4">
    <location>
        <begin position="1"/>
        <end position="147"/>
    </location>
</feature>